<organism evidence="1 2">
    <name type="scientific">Periconia macrospinosa</name>
    <dbReference type="NCBI Taxonomy" id="97972"/>
    <lineage>
        <taxon>Eukaryota</taxon>
        <taxon>Fungi</taxon>
        <taxon>Dikarya</taxon>
        <taxon>Ascomycota</taxon>
        <taxon>Pezizomycotina</taxon>
        <taxon>Dothideomycetes</taxon>
        <taxon>Pleosporomycetidae</taxon>
        <taxon>Pleosporales</taxon>
        <taxon>Massarineae</taxon>
        <taxon>Periconiaceae</taxon>
        <taxon>Periconia</taxon>
    </lineage>
</organism>
<proteinExistence type="predicted"/>
<accession>A0A2V1DH51</accession>
<keyword evidence="2" id="KW-1185">Reference proteome</keyword>
<evidence type="ECO:0000313" key="1">
    <source>
        <dbReference type="EMBL" id="PVH97275.1"/>
    </source>
</evidence>
<dbReference type="EMBL" id="KZ805440">
    <property type="protein sequence ID" value="PVH97275.1"/>
    <property type="molecule type" value="Genomic_DNA"/>
</dbReference>
<reference evidence="1 2" key="1">
    <citation type="journal article" date="2018" name="Sci. Rep.">
        <title>Comparative genomics provides insights into the lifestyle and reveals functional heterogeneity of dark septate endophytic fungi.</title>
        <authorList>
            <person name="Knapp D.G."/>
            <person name="Nemeth J.B."/>
            <person name="Barry K."/>
            <person name="Hainaut M."/>
            <person name="Henrissat B."/>
            <person name="Johnson J."/>
            <person name="Kuo A."/>
            <person name="Lim J.H.P."/>
            <person name="Lipzen A."/>
            <person name="Nolan M."/>
            <person name="Ohm R.A."/>
            <person name="Tamas L."/>
            <person name="Grigoriev I.V."/>
            <person name="Spatafora J.W."/>
            <person name="Nagy L.G."/>
            <person name="Kovacs G.M."/>
        </authorList>
    </citation>
    <scope>NUCLEOTIDE SEQUENCE [LARGE SCALE GENOMIC DNA]</scope>
    <source>
        <strain evidence="1 2">DSE2036</strain>
    </source>
</reference>
<name>A0A2V1DH51_9PLEO</name>
<dbReference type="PROSITE" id="PS51257">
    <property type="entry name" value="PROKAR_LIPOPROTEIN"/>
    <property type="match status" value="1"/>
</dbReference>
<dbReference type="AlphaFoldDB" id="A0A2V1DH51"/>
<gene>
    <name evidence="1" type="ORF">DM02DRAFT_86674</name>
</gene>
<sequence length="129" mass="14466">MGHDRPGTPDRLAELLIGVPFPPSGVSCSGVSAGGGPASNKQCARGEVHVWLHRWTVDGVEVCFTSPKLQRTLPRNHHDRPLARQDIDPSPYYRTSSFVFHQTHIRRPLHRSLYIDRTLTPHTFAPGRQ</sequence>
<protein>
    <submittedName>
        <fullName evidence="1">Uncharacterized protein</fullName>
    </submittedName>
</protein>
<evidence type="ECO:0000313" key="2">
    <source>
        <dbReference type="Proteomes" id="UP000244855"/>
    </source>
</evidence>
<dbReference type="Proteomes" id="UP000244855">
    <property type="component" value="Unassembled WGS sequence"/>
</dbReference>